<sequence length="200" mass="21299">MKKLVTFGCVCAMAMGSAAVSAYEKDDVLLRFGAASVFPDDTNANTGVSADGNTQLGLNVVYMASDNVGFELLAASPFTHDVKLNGDTIGETKQLPPTVSMQWYFNNSSIVTPYLGVGFNYTFFWDSKAGLGGDVQDVNLKDSFGFAANAGLDIEVADNWLVNASVYKMQMETEVLNGPLKGAGVTIDPVVVMLSAGYKF</sequence>
<dbReference type="EMBL" id="CACSII010000020">
    <property type="protein sequence ID" value="CAA0119682.1"/>
    <property type="molecule type" value="Genomic_DNA"/>
</dbReference>
<reference evidence="2 3" key="1">
    <citation type="submission" date="2019-11" db="EMBL/GenBank/DDBJ databases">
        <authorList>
            <person name="Holert J."/>
        </authorList>
    </citation>
    <scope>NUCLEOTIDE SEQUENCE [LARGE SCALE GENOMIC DNA]</scope>
    <source>
        <strain evidence="2">BC5_2</strain>
    </source>
</reference>
<protein>
    <submittedName>
        <fullName evidence="2">Outer membrane protein W</fullName>
    </submittedName>
</protein>
<proteinExistence type="predicted"/>
<dbReference type="PANTHER" id="PTHR36920">
    <property type="match status" value="1"/>
</dbReference>
<name>A0A5S9QQW1_9GAMM</name>
<dbReference type="Proteomes" id="UP000434580">
    <property type="component" value="Unassembled WGS sequence"/>
</dbReference>
<dbReference type="AlphaFoldDB" id="A0A5S9QQW1"/>
<dbReference type="GO" id="GO:0055085">
    <property type="term" value="P:transmembrane transport"/>
    <property type="evidence" value="ECO:0007669"/>
    <property type="project" value="TreeGrafter"/>
</dbReference>
<evidence type="ECO:0000256" key="1">
    <source>
        <dbReference type="SAM" id="SignalP"/>
    </source>
</evidence>
<dbReference type="Pfam" id="PF03922">
    <property type="entry name" value="OmpW"/>
    <property type="match status" value="1"/>
</dbReference>
<dbReference type="InterPro" id="IPR005618">
    <property type="entry name" value="OMPW"/>
</dbReference>
<dbReference type="Gene3D" id="2.40.160.20">
    <property type="match status" value="1"/>
</dbReference>
<dbReference type="GO" id="GO:0019867">
    <property type="term" value="C:outer membrane"/>
    <property type="evidence" value="ECO:0007669"/>
    <property type="project" value="InterPro"/>
</dbReference>
<keyword evidence="1" id="KW-0732">Signal</keyword>
<dbReference type="OrthoDB" id="9807574at2"/>
<organism evidence="2 3">
    <name type="scientific">BD1-7 clade bacterium</name>
    <dbReference type="NCBI Taxonomy" id="2029982"/>
    <lineage>
        <taxon>Bacteria</taxon>
        <taxon>Pseudomonadati</taxon>
        <taxon>Pseudomonadota</taxon>
        <taxon>Gammaproteobacteria</taxon>
        <taxon>Cellvibrionales</taxon>
        <taxon>Spongiibacteraceae</taxon>
        <taxon>BD1-7 clade</taxon>
    </lineage>
</organism>
<dbReference type="InterPro" id="IPR011250">
    <property type="entry name" value="OMP/PagP_B-barrel"/>
</dbReference>
<feature type="signal peptide" evidence="1">
    <location>
        <begin position="1"/>
        <end position="22"/>
    </location>
</feature>
<evidence type="ECO:0000313" key="3">
    <source>
        <dbReference type="Proteomes" id="UP000434580"/>
    </source>
</evidence>
<evidence type="ECO:0000313" key="2">
    <source>
        <dbReference type="EMBL" id="CAA0119682.1"/>
    </source>
</evidence>
<accession>A0A5S9QQW1</accession>
<dbReference type="SUPFAM" id="SSF56925">
    <property type="entry name" value="OMPA-like"/>
    <property type="match status" value="1"/>
</dbReference>
<gene>
    <name evidence="2" type="primary">ompW</name>
    <name evidence="2" type="ORF">DPBNPPHM_02495</name>
</gene>
<dbReference type="PANTHER" id="PTHR36920:SF1">
    <property type="entry name" value="OUTER MEMBRANE PROTEIN W"/>
    <property type="match status" value="1"/>
</dbReference>
<feature type="chain" id="PRO_5030138159" evidence="1">
    <location>
        <begin position="23"/>
        <end position="200"/>
    </location>
</feature>